<sequence>MAPLSREAAYSGITRWYSADIPCRGNNQGEWLPKPSRGLHRSETGFFNGVKETINPIGVSKGHWFLLPPPKPPTRGPVFGPIPPKPQPRRSLWKNSLQPLEPFKTPRSLARSGSCLSYFGRRTRGHLNPDTVAQAHHRAGGLSTWKARRWHVTSTSLPIALVDPRGQLSSILSEMGSIDLSACLPGPLMREAPGALTSLGKAQMRVMGHRYRYIFEDLANQRVEVFSSSKERARLSAEAFVEGFFDGKEEEAAAVQVEDSLLRPDSPELKKLLSEKERTPEYERKARGDFAHLMDAFRLTEIGQLRELGDVIISNKVHDLPLPFNDRADELAKEVLSAREWIMQTRYQGLDIGRLGAGRLLCWLVARLTAVPKDLIFLSGHDIDMYSLQSILTVNRHNVFIPDFADALGLELWVSRSDSVVPTLWIGFSKHHYNQGKIDADEGSAGAFAEGIKTTLGDVEPSPCELSAKFGEGNVVSLADLRRYSHWVLNEDL</sequence>
<evidence type="ECO:0000313" key="3">
    <source>
        <dbReference type="EMBL" id="KAF4735886.1"/>
    </source>
</evidence>
<keyword evidence="4" id="KW-1185">Reference proteome</keyword>
<dbReference type="Gene3D" id="3.40.50.1240">
    <property type="entry name" value="Phosphoglycerate mutase-like"/>
    <property type="match status" value="1"/>
</dbReference>
<evidence type="ECO:0000256" key="1">
    <source>
        <dbReference type="ARBA" id="ARBA00005375"/>
    </source>
</evidence>
<gene>
    <name evidence="3" type="ORF">FOZ63_017503</name>
</gene>
<keyword evidence="2" id="KW-0378">Hydrolase</keyword>
<organism evidence="3 4">
    <name type="scientific">Perkinsus olseni</name>
    <name type="common">Perkinsus atlanticus</name>
    <dbReference type="NCBI Taxonomy" id="32597"/>
    <lineage>
        <taxon>Eukaryota</taxon>
        <taxon>Sar</taxon>
        <taxon>Alveolata</taxon>
        <taxon>Perkinsozoa</taxon>
        <taxon>Perkinsea</taxon>
        <taxon>Perkinsida</taxon>
        <taxon>Perkinsidae</taxon>
        <taxon>Perkinsus</taxon>
    </lineage>
</organism>
<comment type="caution">
    <text evidence="3">The sequence shown here is derived from an EMBL/GenBank/DDBJ whole genome shotgun (WGS) entry which is preliminary data.</text>
</comment>
<dbReference type="PANTHER" id="PTHR11567:SF110">
    <property type="entry name" value="2-PHOSPHOXYLOSE PHOSPHATASE 1"/>
    <property type="match status" value="1"/>
</dbReference>
<evidence type="ECO:0000313" key="4">
    <source>
        <dbReference type="Proteomes" id="UP000553632"/>
    </source>
</evidence>
<dbReference type="InterPro" id="IPR029033">
    <property type="entry name" value="His_PPase_superfam"/>
</dbReference>
<protein>
    <submittedName>
        <fullName evidence="3">Uncharacterized protein</fullName>
    </submittedName>
</protein>
<name>A0A7J6SUN7_PEROL</name>
<dbReference type="Proteomes" id="UP000553632">
    <property type="component" value="Unassembled WGS sequence"/>
</dbReference>
<reference evidence="3 4" key="1">
    <citation type="submission" date="2020-04" db="EMBL/GenBank/DDBJ databases">
        <title>Perkinsus olseni comparative genomics.</title>
        <authorList>
            <person name="Bogema D.R."/>
        </authorList>
    </citation>
    <scope>NUCLEOTIDE SEQUENCE [LARGE SCALE GENOMIC DNA]</scope>
    <source>
        <strain evidence="3 4">ATCC PRA-207</strain>
    </source>
</reference>
<dbReference type="CDD" id="cd07061">
    <property type="entry name" value="HP_HAP_like"/>
    <property type="match status" value="1"/>
</dbReference>
<proteinExistence type="inferred from homology"/>
<dbReference type="Pfam" id="PF00328">
    <property type="entry name" value="His_Phos_2"/>
    <property type="match status" value="1"/>
</dbReference>
<dbReference type="EMBL" id="JABANO010016014">
    <property type="protein sequence ID" value="KAF4735886.1"/>
    <property type="molecule type" value="Genomic_DNA"/>
</dbReference>
<dbReference type="SUPFAM" id="SSF53254">
    <property type="entry name" value="Phosphoglycerate mutase-like"/>
    <property type="match status" value="1"/>
</dbReference>
<dbReference type="InterPro" id="IPR000560">
    <property type="entry name" value="His_Pase_clade-2"/>
</dbReference>
<dbReference type="InterPro" id="IPR050645">
    <property type="entry name" value="Histidine_acid_phosphatase"/>
</dbReference>
<evidence type="ECO:0000256" key="2">
    <source>
        <dbReference type="ARBA" id="ARBA00022801"/>
    </source>
</evidence>
<accession>A0A7J6SUN7</accession>
<dbReference type="PANTHER" id="PTHR11567">
    <property type="entry name" value="ACID PHOSPHATASE-RELATED"/>
    <property type="match status" value="1"/>
</dbReference>
<comment type="similarity">
    <text evidence="1">Belongs to the histidine acid phosphatase family.</text>
</comment>
<dbReference type="GO" id="GO:0016791">
    <property type="term" value="F:phosphatase activity"/>
    <property type="evidence" value="ECO:0007669"/>
    <property type="project" value="TreeGrafter"/>
</dbReference>
<dbReference type="AlphaFoldDB" id="A0A7J6SUN7"/>